<dbReference type="EMBL" id="CAXLJM020000072">
    <property type="protein sequence ID" value="CAL8127463.1"/>
    <property type="molecule type" value="Genomic_DNA"/>
</dbReference>
<gene>
    <name evidence="2" type="ORF">ODALV1_LOCUS21850</name>
</gene>
<keyword evidence="3" id="KW-1185">Reference proteome</keyword>
<evidence type="ECO:0000313" key="2">
    <source>
        <dbReference type="EMBL" id="CAL8127463.1"/>
    </source>
</evidence>
<evidence type="ECO:0000313" key="3">
    <source>
        <dbReference type="Proteomes" id="UP001642540"/>
    </source>
</evidence>
<sequence length="365" mass="41470">MTFLLVQQAFTFNELAEKYLGYTKFIVTWNTQTQLFQTHSKWCLWHITGILMMIFLYGTTMIAAYICKRFAIVSFETTMAKENAVLTLATLEWLSAAEFLKVFNGGDYDKVGMMLFYVILFCLLGPHLSVIAMFYTHLDPFYIVSRYIVPSLELKSSLIFRLVTASSTLIFAMELSRTLKTTTVLAVSVTQMVLASIRKMHKEVGFIRTEHHLKKVLHQYELLYITHTYYGHAADLVAVLMGVGYFIGAVTGAISVIGMRFLPPSIYLLFPMTCLVMVIASLVALPYAAVSYEMSSELIRDLKFALPDMNGKSKKLRRMKVRTLRPIGFKCGSVGNIRKETKTIYLASLLCDTHDMLLLLQSYNV</sequence>
<comment type="caution">
    <text evidence="2">The sequence shown here is derived from an EMBL/GenBank/DDBJ whole genome shotgun (WGS) entry which is preliminary data.</text>
</comment>
<protein>
    <recommendedName>
        <fullName evidence="4">Odorant receptor</fullName>
    </recommendedName>
</protein>
<reference evidence="2 3" key="1">
    <citation type="submission" date="2024-08" db="EMBL/GenBank/DDBJ databases">
        <authorList>
            <person name="Cucini C."/>
            <person name="Frati F."/>
        </authorList>
    </citation>
    <scope>NUCLEOTIDE SEQUENCE [LARGE SCALE GENOMIC DNA]</scope>
</reference>
<evidence type="ECO:0008006" key="4">
    <source>
        <dbReference type="Google" id="ProtNLM"/>
    </source>
</evidence>
<keyword evidence="1" id="KW-0812">Transmembrane</keyword>
<evidence type="ECO:0000256" key="1">
    <source>
        <dbReference type="SAM" id="Phobius"/>
    </source>
</evidence>
<accession>A0ABP1RE58</accession>
<dbReference type="Proteomes" id="UP001642540">
    <property type="component" value="Unassembled WGS sequence"/>
</dbReference>
<feature type="transmembrane region" description="Helical" evidence="1">
    <location>
        <begin position="158"/>
        <end position="175"/>
    </location>
</feature>
<organism evidence="2 3">
    <name type="scientific">Orchesella dallaii</name>
    <dbReference type="NCBI Taxonomy" id="48710"/>
    <lineage>
        <taxon>Eukaryota</taxon>
        <taxon>Metazoa</taxon>
        <taxon>Ecdysozoa</taxon>
        <taxon>Arthropoda</taxon>
        <taxon>Hexapoda</taxon>
        <taxon>Collembola</taxon>
        <taxon>Entomobryomorpha</taxon>
        <taxon>Entomobryoidea</taxon>
        <taxon>Orchesellidae</taxon>
        <taxon>Orchesellinae</taxon>
        <taxon>Orchesella</taxon>
    </lineage>
</organism>
<feature type="transmembrane region" description="Helical" evidence="1">
    <location>
        <begin position="114"/>
        <end position="138"/>
    </location>
</feature>
<keyword evidence="1" id="KW-1133">Transmembrane helix</keyword>
<proteinExistence type="predicted"/>
<feature type="transmembrane region" description="Helical" evidence="1">
    <location>
        <begin position="268"/>
        <end position="290"/>
    </location>
</feature>
<feature type="transmembrane region" description="Helical" evidence="1">
    <location>
        <begin position="44"/>
        <end position="67"/>
    </location>
</feature>
<name>A0ABP1RE58_9HEXA</name>
<feature type="transmembrane region" description="Helical" evidence="1">
    <location>
        <begin position="236"/>
        <end position="262"/>
    </location>
</feature>
<keyword evidence="1" id="KW-0472">Membrane</keyword>